<accession>A0A3D8JAW6</accession>
<comment type="caution">
    <text evidence="1">The sequence shown here is derived from an EMBL/GenBank/DDBJ whole genome shotgun (WGS) entry which is preliminary data.</text>
</comment>
<reference evidence="1 2" key="1">
    <citation type="submission" date="2018-04" db="EMBL/GenBank/DDBJ databases">
        <title>Novel Campyloabacter and Helicobacter Species and Strains.</title>
        <authorList>
            <person name="Mannion A.J."/>
            <person name="Shen Z."/>
            <person name="Fox J.G."/>
        </authorList>
    </citation>
    <scope>NUCLEOTIDE SEQUENCE [LARGE SCALE GENOMIC DNA]</scope>
    <source>
        <strain evidence="1 2">MIT 04-9362</strain>
    </source>
</reference>
<dbReference type="AlphaFoldDB" id="A0A3D8JAW6"/>
<protein>
    <recommendedName>
        <fullName evidence="3">Glycosyl transferase family 28 C-terminal domain-containing protein</fullName>
    </recommendedName>
</protein>
<dbReference type="Gene3D" id="3.40.50.2000">
    <property type="entry name" value="Glycogen Phosphorylase B"/>
    <property type="match status" value="1"/>
</dbReference>
<organism evidence="1 2">
    <name type="scientific">Helicobacter anseris</name>
    <dbReference type="NCBI Taxonomy" id="375926"/>
    <lineage>
        <taxon>Bacteria</taxon>
        <taxon>Pseudomonadati</taxon>
        <taxon>Campylobacterota</taxon>
        <taxon>Epsilonproteobacteria</taxon>
        <taxon>Campylobacterales</taxon>
        <taxon>Helicobacteraceae</taxon>
        <taxon>Helicobacter</taxon>
    </lineage>
</organism>
<dbReference type="Gene3D" id="3.40.50.11190">
    <property type="match status" value="1"/>
</dbReference>
<evidence type="ECO:0000313" key="1">
    <source>
        <dbReference type="EMBL" id="RDU74629.1"/>
    </source>
</evidence>
<keyword evidence="2" id="KW-1185">Reference proteome</keyword>
<evidence type="ECO:0000313" key="2">
    <source>
        <dbReference type="Proteomes" id="UP000256695"/>
    </source>
</evidence>
<dbReference type="Proteomes" id="UP000256695">
    <property type="component" value="Unassembled WGS sequence"/>
</dbReference>
<name>A0A3D8JAW6_9HELI</name>
<dbReference type="EMBL" id="NXLX01000001">
    <property type="protein sequence ID" value="RDU74629.1"/>
    <property type="molecule type" value="Genomic_DNA"/>
</dbReference>
<gene>
    <name evidence="1" type="ORF">CQA57_00840</name>
</gene>
<proteinExistence type="predicted"/>
<evidence type="ECO:0008006" key="3">
    <source>
        <dbReference type="Google" id="ProtNLM"/>
    </source>
</evidence>
<sequence>MLKVAIFCEYGVVFGMGHYSRCLLLKQKLHTLGFEVVLFTYNQDSRFDQAWFYGDNILSHLEGIDFVVIDSYQAESRVYEIALQKVKKVIVIDDVARIPFPRDCVIFNGGIDTKDLYIAYPNEVYAGIEFMICDELFFQEKKVQSDKLIICFGGSDEGNLTQAVYDKVRDFFSEIIVILGPCYKAHFYGDCKIYRNIDAKSLCELFATAGYAITAGGRMLNELLMSEILSIVIPVAKNQMHQVEAYARYNVIIQTTLEHLQADIQKTNLLSKEQIYQFKKKFGSQLNDKLLQVLK</sequence>